<dbReference type="EMBL" id="NHYD01003440">
    <property type="protein sequence ID" value="PPQ77272.1"/>
    <property type="molecule type" value="Genomic_DNA"/>
</dbReference>
<feature type="compositionally biased region" description="Acidic residues" evidence="2">
    <location>
        <begin position="567"/>
        <end position="577"/>
    </location>
</feature>
<name>A0A409WFJ0_PSICY</name>
<evidence type="ECO:0000259" key="3">
    <source>
        <dbReference type="Pfam" id="PF24564"/>
    </source>
</evidence>
<dbReference type="InterPro" id="IPR056024">
    <property type="entry name" value="DUF7605"/>
</dbReference>
<dbReference type="PANTHER" id="PTHR36681">
    <property type="entry name" value="NUCLEAR GTPASE, GERMINAL CENTER-ASSOCIATED, TANDEM DUPLICATE 3"/>
    <property type="match status" value="1"/>
</dbReference>
<feature type="compositionally biased region" description="Acidic residues" evidence="2">
    <location>
        <begin position="545"/>
        <end position="559"/>
    </location>
</feature>
<dbReference type="Proteomes" id="UP000283269">
    <property type="component" value="Unassembled WGS sequence"/>
</dbReference>
<dbReference type="SUPFAM" id="SSF52540">
    <property type="entry name" value="P-loop containing nucleoside triphosphate hydrolases"/>
    <property type="match status" value="2"/>
</dbReference>
<feature type="domain" description="DUF7605" evidence="3">
    <location>
        <begin position="893"/>
        <end position="1041"/>
    </location>
</feature>
<dbReference type="Pfam" id="PF24564">
    <property type="entry name" value="DUF7605"/>
    <property type="match status" value="1"/>
</dbReference>
<feature type="compositionally biased region" description="Basic residues" evidence="2">
    <location>
        <begin position="521"/>
        <end position="539"/>
    </location>
</feature>
<dbReference type="InParanoid" id="A0A409WFJ0"/>
<evidence type="ECO:0000256" key="2">
    <source>
        <dbReference type="SAM" id="MobiDB-lite"/>
    </source>
</evidence>
<feature type="region of interest" description="Disordered" evidence="2">
    <location>
        <begin position="294"/>
        <end position="331"/>
    </location>
</feature>
<evidence type="ECO:0000313" key="5">
    <source>
        <dbReference type="Proteomes" id="UP000283269"/>
    </source>
</evidence>
<dbReference type="STRING" id="93625.A0A409WFJ0"/>
<dbReference type="OrthoDB" id="3598281at2759"/>
<dbReference type="PANTHER" id="PTHR36681:SF3">
    <property type="entry name" value="NUCLEAR GTPASE, GERMINAL CENTER-ASSOCIATED, TANDEM DUPLICATE 3"/>
    <property type="match status" value="1"/>
</dbReference>
<evidence type="ECO:0000313" key="4">
    <source>
        <dbReference type="EMBL" id="PPQ77272.1"/>
    </source>
</evidence>
<feature type="coiled-coil region" evidence="1">
    <location>
        <begin position="595"/>
        <end position="643"/>
    </location>
</feature>
<feature type="coiled-coil region" evidence="1">
    <location>
        <begin position="470"/>
        <end position="497"/>
    </location>
</feature>
<feature type="region of interest" description="Disordered" evidence="2">
    <location>
        <begin position="507"/>
        <end position="590"/>
    </location>
</feature>
<reference evidence="4 5" key="1">
    <citation type="journal article" date="2018" name="Evol. Lett.">
        <title>Horizontal gene cluster transfer increased hallucinogenic mushroom diversity.</title>
        <authorList>
            <person name="Reynolds H.T."/>
            <person name="Vijayakumar V."/>
            <person name="Gluck-Thaler E."/>
            <person name="Korotkin H.B."/>
            <person name="Matheny P.B."/>
            <person name="Slot J.C."/>
        </authorList>
    </citation>
    <scope>NUCLEOTIDE SEQUENCE [LARGE SCALE GENOMIC DNA]</scope>
    <source>
        <strain evidence="4 5">2631</strain>
    </source>
</reference>
<gene>
    <name evidence="4" type="ORF">CVT25_010854</name>
</gene>
<keyword evidence="5" id="KW-1185">Reference proteome</keyword>
<sequence length="1139" mass="126080">MSTFFSVKPEPTEVGIPSALPLLSDQSDLNVVKREVIDYAPLQRSDSNSNVPNTSKHQQQQDLGLFTVYKNANDITHTPETALKEGLGMVKTIKKTLKQLELGSKLRQEVWDREISNLEGQATPKILIAVCGATGAGKSSILNAILDGLFFLPSLNQPRLISTEDNIVPTSGMRACTAVVTELAYHKKSTIDADISFLSEVEWREELKVLLHDLVDEDGNVKRSNDLKSDAGVAWQKVHAVYPNISQDTLVKMSVNQILDYDQQISRILGTTKTISAKDSKSFSKEIGKYIDSKDQKRGSKDKGEKKKEPSLMDNVRKSAGLTKEKSKSDPDSAALWPLIRQVNVRCCAEALSTGAVLVDLPGVADANAARNNIAKDYMKKCNCIWILAPITRAVDDKTARDLLGDAFKIQLMNGNYDDHAITFIASKCDDISCSEVIRALHLEYDPVLENIEESLDLINKDISAGKRRKHEAERLVKKTESNLKVIREQLREDEAHLDALKDGETFTPTLKKSTKDGSCSRKRKNRSGGKKGSCKRKRSVSDSGGEEDDIVDESESSDSDSASGSDDSDDSDDDQDSYSRSNQDEDEDIVEITAEILEERIKQSKASIKTTREILNEARVKTKEATDALSSLEKSYAKTQKEKNAFCSLKRCEFSRDVLKEDFRLGLKDLDDAAAEERDPDNFNPNSNLRDYDAINLPVFTCSSRDYVRLKGQVKGDGKPTCFSNVNDTGIPALQQWCHQLTIVSRERSARTFMTHIQAFVQSVQSYVQGIGDVTAIDRESLRTKWESRVDDAPAQRTNAVADDPLQAILGGLGAGIGAGLYSLNKPVAKVEVDSQSAGVTARLCTEFAQLVDSCVHDLQKNFKDGLEDKCRIGAANAAESSLSTLDEFTIGMHWATYRATLRRHGSWRRDLNVELINPFTRNIAHSWSQVFESDLFGPFQTSTLAAITALVKEVEDTAAPGLKDRAKLQGESCVGEARVALANAVDLVKETMNREQKEVSRCMAPHVQAQLVDGYDTAMEERGKGSVARQKAYFRSYVDGCKDNIFDDGADVVMERLTKASDAIGETLDEAMGKLAQKIEVNLAVLWEGARDSPAQLRARKSVIDVLQTIQEQVKIWIEADKMKQQSLKDQVAMQED</sequence>
<dbReference type="AlphaFoldDB" id="A0A409WFJ0"/>
<accession>A0A409WFJ0</accession>
<keyword evidence="1" id="KW-0175">Coiled coil</keyword>
<proteinExistence type="predicted"/>
<comment type="caution">
    <text evidence="4">The sequence shown here is derived from an EMBL/GenBank/DDBJ whole genome shotgun (WGS) entry which is preliminary data.</text>
</comment>
<protein>
    <recommendedName>
        <fullName evidence="3">DUF7605 domain-containing protein</fullName>
    </recommendedName>
</protein>
<dbReference type="Gene3D" id="3.40.50.300">
    <property type="entry name" value="P-loop containing nucleotide triphosphate hydrolases"/>
    <property type="match status" value="1"/>
</dbReference>
<organism evidence="4 5">
    <name type="scientific">Psilocybe cyanescens</name>
    <dbReference type="NCBI Taxonomy" id="93625"/>
    <lineage>
        <taxon>Eukaryota</taxon>
        <taxon>Fungi</taxon>
        <taxon>Dikarya</taxon>
        <taxon>Basidiomycota</taxon>
        <taxon>Agaricomycotina</taxon>
        <taxon>Agaricomycetes</taxon>
        <taxon>Agaricomycetidae</taxon>
        <taxon>Agaricales</taxon>
        <taxon>Agaricineae</taxon>
        <taxon>Strophariaceae</taxon>
        <taxon>Psilocybe</taxon>
    </lineage>
</organism>
<dbReference type="InterPro" id="IPR027417">
    <property type="entry name" value="P-loop_NTPase"/>
</dbReference>
<evidence type="ECO:0000256" key="1">
    <source>
        <dbReference type="SAM" id="Coils"/>
    </source>
</evidence>